<evidence type="ECO:0000313" key="3">
    <source>
        <dbReference type="Proteomes" id="UP000238390"/>
    </source>
</evidence>
<dbReference type="EMBL" id="CP027169">
    <property type="protein sequence ID" value="AVK04733.1"/>
    <property type="molecule type" value="Genomic_DNA"/>
</dbReference>
<name>A0A2R3ISD0_9PSED</name>
<evidence type="ECO:0000313" key="2">
    <source>
        <dbReference type="EMBL" id="AVK04733.1"/>
    </source>
</evidence>
<protein>
    <submittedName>
        <fullName evidence="2">Uncharacterized protein</fullName>
    </submittedName>
</protein>
<dbReference type="AlphaFoldDB" id="A0A2R3ISD0"/>
<organism evidence="2 3">
    <name type="scientific">Pseudomonas paraeruginosa</name>
    <dbReference type="NCBI Taxonomy" id="2994495"/>
    <lineage>
        <taxon>Bacteria</taxon>
        <taxon>Pseudomonadati</taxon>
        <taxon>Pseudomonadota</taxon>
        <taxon>Gammaproteobacteria</taxon>
        <taxon>Pseudomonadales</taxon>
        <taxon>Pseudomonadaceae</taxon>
        <taxon>Pseudomonas</taxon>
    </lineage>
</organism>
<feature type="region of interest" description="Disordered" evidence="1">
    <location>
        <begin position="1"/>
        <end position="38"/>
    </location>
</feature>
<gene>
    <name evidence="2" type="ORF">CSB93_5343</name>
</gene>
<keyword evidence="3" id="KW-1185">Reference proteome</keyword>
<sequence length="38" mass="4320">MTDGMTPGKPVRALSFNSPHRSENLLEQRKKTLSKVQH</sequence>
<reference evidence="2 3" key="1">
    <citation type="submission" date="2018-02" db="EMBL/GenBank/DDBJ databases">
        <title>FDA/CDC Antimicrobial Resistant Isolate Bank Genome Sequencing.</title>
        <authorList>
            <person name="Benahmed F.H."/>
            <person name="Lutgring J.D."/>
            <person name="Yoo B."/>
            <person name="Machado M."/>
            <person name="Brown A."/>
            <person name="McAllister G."/>
            <person name="Perry A."/>
            <person name="Halpin A.L."/>
            <person name="Vavikolanu K."/>
            <person name="Ott S."/>
            <person name="Zhao X."/>
            <person name="Tallon L.J."/>
            <person name="Sadzewicz L."/>
            <person name="Aluvathingal J."/>
            <person name="Nadendla S."/>
            <person name="Voskania-kordi A."/>
            <person name="Simonyan V."/>
            <person name="Patel J."/>
            <person name="Shawar R.M."/>
        </authorList>
    </citation>
    <scope>NUCLEOTIDE SEQUENCE [LARGE SCALE GENOMIC DNA]</scope>
    <source>
        <strain evidence="2 3">AR_0356</strain>
    </source>
</reference>
<dbReference type="Proteomes" id="UP000238390">
    <property type="component" value="Chromosome"/>
</dbReference>
<evidence type="ECO:0000256" key="1">
    <source>
        <dbReference type="SAM" id="MobiDB-lite"/>
    </source>
</evidence>
<proteinExistence type="predicted"/>
<feature type="compositionally biased region" description="Basic and acidic residues" evidence="1">
    <location>
        <begin position="20"/>
        <end position="30"/>
    </location>
</feature>
<accession>A0A2R3ISD0</accession>